<evidence type="ECO:0000256" key="5">
    <source>
        <dbReference type="ARBA" id="ARBA00022692"/>
    </source>
</evidence>
<comment type="similarity">
    <text evidence="2 10 11">Belongs to the peptidase S8 family.</text>
</comment>
<feature type="domain" description="Peptidase S8/S53" evidence="14">
    <location>
        <begin position="88"/>
        <end position="394"/>
    </location>
</feature>
<dbReference type="InterPro" id="IPR050131">
    <property type="entry name" value="Peptidase_S8_subtilisin-like"/>
</dbReference>
<dbReference type="GO" id="GO:0004252">
    <property type="term" value="F:serine-type endopeptidase activity"/>
    <property type="evidence" value="ECO:0007669"/>
    <property type="project" value="UniProtKB-UniRule"/>
</dbReference>
<dbReference type="AlphaFoldDB" id="A0A239MQH3"/>
<sequence length="483" mass="48813">MTARLLRGCCLAGVALLVVALGPDVGIAGAQRPVVDASLLPEPAPPMPPDPTEQRNACVPVTSAVDGPALPAAQRTLDFEAVWPITRGAGQLVAVIDTGVTPHARLPGLRPGGDYVYTGDGLSDCDAHGTVVAGLIAARTEPGSGFAGGAPEAQIVSIRQSSNAFQKERTPEEQERPLAENSTGYGNVMTMARAVRTAADLGATVINISEVACVPASGGIADGPLGAAIDYAARVKDVVVVAAAGNTGGAGAGQCSAQNPLPDPVDPYADQWNRTATIATPAWFDDQVLTVGSVDPDGAPSSFTLAGPWVDVAAPGTAMTSLSPTGHGLTDGTIDNQGNVHPIQGTSFAAPLVSAIAALVRSHRPELTAAQVIERIEATAHKPAEGWNPLIGNGVVDPLAAVTAEVDGMPAIAAAAPVAVAAPALPDPPDLRPRSAALWGTAGVGVLLLLGLGISVPLRSHRGAVTSRGARQRSGSDRLHRVP</sequence>
<dbReference type="PROSITE" id="PS51892">
    <property type="entry name" value="SUBTILASE"/>
    <property type="match status" value="1"/>
</dbReference>
<feature type="compositionally biased region" description="Basic and acidic residues" evidence="12">
    <location>
        <begin position="474"/>
        <end position="483"/>
    </location>
</feature>
<dbReference type="RefSeq" id="WP_371829052.1">
    <property type="nucleotide sequence ID" value="NZ_FZOW01000020.1"/>
</dbReference>
<evidence type="ECO:0000259" key="14">
    <source>
        <dbReference type="Pfam" id="PF00082"/>
    </source>
</evidence>
<feature type="compositionally biased region" description="Basic and acidic residues" evidence="12">
    <location>
        <begin position="166"/>
        <end position="178"/>
    </location>
</feature>
<dbReference type="InterPro" id="IPR022398">
    <property type="entry name" value="Peptidase_S8_His-AS"/>
</dbReference>
<dbReference type="Pfam" id="PF00082">
    <property type="entry name" value="Peptidase_S8"/>
    <property type="match status" value="1"/>
</dbReference>
<keyword evidence="7 10" id="KW-0720">Serine protease</keyword>
<accession>A0A239MQH3</accession>
<evidence type="ECO:0000256" key="9">
    <source>
        <dbReference type="ARBA" id="ARBA00023136"/>
    </source>
</evidence>
<feature type="region of interest" description="Disordered" evidence="12">
    <location>
        <begin position="162"/>
        <end position="183"/>
    </location>
</feature>
<evidence type="ECO:0000256" key="8">
    <source>
        <dbReference type="ARBA" id="ARBA00022989"/>
    </source>
</evidence>
<dbReference type="InterPro" id="IPR023827">
    <property type="entry name" value="Peptidase_S8_Asp-AS"/>
</dbReference>
<evidence type="ECO:0000256" key="10">
    <source>
        <dbReference type="PROSITE-ProRule" id="PRU01240"/>
    </source>
</evidence>
<dbReference type="PROSITE" id="PS00137">
    <property type="entry name" value="SUBTILASE_HIS"/>
    <property type="match status" value="1"/>
</dbReference>
<evidence type="ECO:0000256" key="2">
    <source>
        <dbReference type="ARBA" id="ARBA00011073"/>
    </source>
</evidence>
<dbReference type="PRINTS" id="PR00723">
    <property type="entry name" value="SUBTILISIN"/>
</dbReference>
<evidence type="ECO:0000256" key="11">
    <source>
        <dbReference type="RuleBase" id="RU003355"/>
    </source>
</evidence>
<evidence type="ECO:0000256" key="7">
    <source>
        <dbReference type="ARBA" id="ARBA00022825"/>
    </source>
</evidence>
<reference evidence="16" key="1">
    <citation type="submission" date="2017-06" db="EMBL/GenBank/DDBJ databases">
        <authorList>
            <person name="Varghese N."/>
            <person name="Submissions S."/>
        </authorList>
    </citation>
    <scope>NUCLEOTIDE SEQUENCE [LARGE SCALE GENOMIC DNA]</scope>
    <source>
        <strain evidence="16">JCM 23211</strain>
    </source>
</reference>
<dbReference type="PROSITE" id="PS00138">
    <property type="entry name" value="SUBTILASE_SER"/>
    <property type="match status" value="1"/>
</dbReference>
<feature type="region of interest" description="Disordered" evidence="12">
    <location>
        <begin position="463"/>
        <end position="483"/>
    </location>
</feature>
<dbReference type="GO" id="GO:0006508">
    <property type="term" value="P:proteolysis"/>
    <property type="evidence" value="ECO:0007669"/>
    <property type="project" value="UniProtKB-KW"/>
</dbReference>
<dbReference type="NCBIfam" id="TIGR03921">
    <property type="entry name" value="T7SS_mycosin"/>
    <property type="match status" value="1"/>
</dbReference>
<name>A0A239MQH3_9NOCA</name>
<dbReference type="Proteomes" id="UP000198327">
    <property type="component" value="Unassembled WGS sequence"/>
</dbReference>
<evidence type="ECO:0000256" key="4">
    <source>
        <dbReference type="ARBA" id="ARBA00022670"/>
    </source>
</evidence>
<feature type="active site" description="Charge relay system" evidence="10">
    <location>
        <position position="128"/>
    </location>
</feature>
<evidence type="ECO:0000313" key="16">
    <source>
        <dbReference type="Proteomes" id="UP000198327"/>
    </source>
</evidence>
<dbReference type="InterPro" id="IPR023828">
    <property type="entry name" value="Peptidase_S8_Ser-AS"/>
</dbReference>
<keyword evidence="5 13" id="KW-0812">Transmembrane</keyword>
<keyword evidence="16" id="KW-1185">Reference proteome</keyword>
<keyword evidence="6 10" id="KW-0378">Hydrolase</keyword>
<dbReference type="InterPro" id="IPR015500">
    <property type="entry name" value="Peptidase_S8_subtilisin-rel"/>
</dbReference>
<dbReference type="PROSITE" id="PS00136">
    <property type="entry name" value="SUBTILASE_ASP"/>
    <property type="match status" value="1"/>
</dbReference>
<evidence type="ECO:0000256" key="6">
    <source>
        <dbReference type="ARBA" id="ARBA00022801"/>
    </source>
</evidence>
<evidence type="ECO:0000313" key="15">
    <source>
        <dbReference type="EMBL" id="SNT44503.1"/>
    </source>
</evidence>
<protein>
    <submittedName>
        <fullName evidence="15">Membrane-anchored mycosin MYCP</fullName>
    </submittedName>
</protein>
<dbReference type="InterPro" id="IPR023834">
    <property type="entry name" value="T7SS_pept_S8A_mycosin"/>
</dbReference>
<dbReference type="InterPro" id="IPR036852">
    <property type="entry name" value="Peptidase_S8/S53_dom_sf"/>
</dbReference>
<feature type="active site" description="Charge relay system" evidence="10">
    <location>
        <position position="347"/>
    </location>
</feature>
<dbReference type="STRING" id="398843.A3K89_14080"/>
<keyword evidence="3" id="KW-1003">Cell membrane</keyword>
<keyword evidence="9 13" id="KW-0472">Membrane</keyword>
<dbReference type="Gene3D" id="3.40.50.200">
    <property type="entry name" value="Peptidase S8/S53 domain"/>
    <property type="match status" value="1"/>
</dbReference>
<dbReference type="EMBL" id="FZOW01000020">
    <property type="protein sequence ID" value="SNT44503.1"/>
    <property type="molecule type" value="Genomic_DNA"/>
</dbReference>
<evidence type="ECO:0000256" key="3">
    <source>
        <dbReference type="ARBA" id="ARBA00022475"/>
    </source>
</evidence>
<dbReference type="SUPFAM" id="SSF52743">
    <property type="entry name" value="Subtilisin-like"/>
    <property type="match status" value="1"/>
</dbReference>
<dbReference type="PANTHER" id="PTHR43806">
    <property type="entry name" value="PEPTIDASE S8"/>
    <property type="match status" value="1"/>
</dbReference>
<evidence type="ECO:0000256" key="12">
    <source>
        <dbReference type="SAM" id="MobiDB-lite"/>
    </source>
</evidence>
<comment type="subcellular location">
    <subcellularLocation>
        <location evidence="1">Cell membrane</location>
        <topology evidence="1">Single-pass membrane protein</topology>
    </subcellularLocation>
</comment>
<dbReference type="InterPro" id="IPR000209">
    <property type="entry name" value="Peptidase_S8/S53_dom"/>
</dbReference>
<keyword evidence="4 10" id="KW-0645">Protease</keyword>
<evidence type="ECO:0000256" key="1">
    <source>
        <dbReference type="ARBA" id="ARBA00004162"/>
    </source>
</evidence>
<proteinExistence type="inferred from homology"/>
<organism evidence="15 16">
    <name type="scientific">Rhodococcoides kyotonense</name>
    <dbReference type="NCBI Taxonomy" id="398843"/>
    <lineage>
        <taxon>Bacteria</taxon>
        <taxon>Bacillati</taxon>
        <taxon>Actinomycetota</taxon>
        <taxon>Actinomycetes</taxon>
        <taxon>Mycobacteriales</taxon>
        <taxon>Nocardiaceae</taxon>
        <taxon>Rhodococcoides</taxon>
    </lineage>
</organism>
<feature type="transmembrane region" description="Helical" evidence="13">
    <location>
        <begin position="436"/>
        <end position="458"/>
    </location>
</feature>
<feature type="active site" description="Charge relay system" evidence="10">
    <location>
        <position position="97"/>
    </location>
</feature>
<evidence type="ECO:0000256" key="13">
    <source>
        <dbReference type="SAM" id="Phobius"/>
    </source>
</evidence>
<keyword evidence="8 13" id="KW-1133">Transmembrane helix</keyword>
<dbReference type="GO" id="GO:0005886">
    <property type="term" value="C:plasma membrane"/>
    <property type="evidence" value="ECO:0007669"/>
    <property type="project" value="UniProtKB-SubCell"/>
</dbReference>
<gene>
    <name evidence="15" type="ORF">SAMN05421642_12057</name>
</gene>
<dbReference type="PANTHER" id="PTHR43806:SF11">
    <property type="entry name" value="CEREVISIN-RELATED"/>
    <property type="match status" value="1"/>
</dbReference>